<dbReference type="GO" id="GO:0016740">
    <property type="term" value="F:transferase activity"/>
    <property type="evidence" value="ECO:0007669"/>
    <property type="project" value="UniProtKB-KW"/>
</dbReference>
<keyword evidence="1" id="KW-0808">Transferase</keyword>
<keyword evidence="2" id="KW-1185">Reference proteome</keyword>
<dbReference type="Proteomes" id="UP000245647">
    <property type="component" value="Unassembled WGS sequence"/>
</dbReference>
<evidence type="ECO:0000313" key="1">
    <source>
        <dbReference type="EMBL" id="PWG81068.1"/>
    </source>
</evidence>
<gene>
    <name evidence="1" type="ORF">DDR33_09080</name>
</gene>
<dbReference type="Gene3D" id="3.90.550.10">
    <property type="entry name" value="Spore Coat Polysaccharide Biosynthesis Protein SpsA, Chain A"/>
    <property type="match status" value="1"/>
</dbReference>
<proteinExistence type="predicted"/>
<organism evidence="1 2">
    <name type="scientific">Pararcticibacter amylolyticus</name>
    <dbReference type="NCBI Taxonomy" id="2173175"/>
    <lineage>
        <taxon>Bacteria</taxon>
        <taxon>Pseudomonadati</taxon>
        <taxon>Bacteroidota</taxon>
        <taxon>Sphingobacteriia</taxon>
        <taxon>Sphingobacteriales</taxon>
        <taxon>Sphingobacteriaceae</taxon>
        <taxon>Pararcticibacter</taxon>
    </lineage>
</organism>
<sequence length="308" mass="36347">MALHQVSSPVLFLIFNRPDTTSLVFEKIREARPSRLYIAADGPRNDSELLVCNETRKIIERIDWPCKFETLFRNKNLGCKNAVSSAIDWFFSKESEGIILEDDCLPSNEFFLFCDILLERYRDDSRIAQIAGCNFQKNKNHADASYYFSRNVEVWGWASWRRVWNNYDPDLIRYEDTEANKYLAEIFTDPMLFKEYSKLFQQLKKGEINTWDYQLKFISLFNNWLCIIPNSNLVTNIGFESDATHTTSPNSKFSNIPLEPLRMPIKHPIYILPSKEADDHIQDLEFDIEKKNKKLNKRLKRWLKKLMG</sequence>
<dbReference type="OrthoDB" id="9785375at2"/>
<dbReference type="AlphaFoldDB" id="A0A2U2PI28"/>
<protein>
    <submittedName>
        <fullName evidence="1">Nucleotide-diphospho-sugar transferase</fullName>
    </submittedName>
</protein>
<evidence type="ECO:0000313" key="2">
    <source>
        <dbReference type="Proteomes" id="UP000245647"/>
    </source>
</evidence>
<comment type="caution">
    <text evidence="1">The sequence shown here is derived from an EMBL/GenBank/DDBJ whole genome shotgun (WGS) entry which is preliminary data.</text>
</comment>
<dbReference type="InterPro" id="IPR029044">
    <property type="entry name" value="Nucleotide-diphossugar_trans"/>
</dbReference>
<accession>A0A2U2PI28</accession>
<name>A0A2U2PI28_9SPHI</name>
<dbReference type="EMBL" id="QEAS01000006">
    <property type="protein sequence ID" value="PWG81068.1"/>
    <property type="molecule type" value="Genomic_DNA"/>
</dbReference>
<reference evidence="1 2" key="1">
    <citation type="submission" date="2018-04" db="EMBL/GenBank/DDBJ databases">
        <title>Pedobacter chongqingensis sp. nov., isolated from a rottenly hemp rope.</title>
        <authorList>
            <person name="Cai Y."/>
        </authorList>
    </citation>
    <scope>NUCLEOTIDE SEQUENCE [LARGE SCALE GENOMIC DNA]</scope>
    <source>
        <strain evidence="1 2">FJ4-8</strain>
    </source>
</reference>
<dbReference type="SUPFAM" id="SSF53448">
    <property type="entry name" value="Nucleotide-diphospho-sugar transferases"/>
    <property type="match status" value="1"/>
</dbReference>